<dbReference type="AlphaFoldDB" id="A0A7H1BAB4"/>
<dbReference type="Proteomes" id="UP000516428">
    <property type="component" value="Chromosome"/>
</dbReference>
<dbReference type="InterPro" id="IPR045428">
    <property type="entry name" value="EACC1"/>
</dbReference>
<evidence type="ECO:0000313" key="2">
    <source>
        <dbReference type="Proteomes" id="UP000516428"/>
    </source>
</evidence>
<dbReference type="KEGG" id="sxn:IAG42_20120"/>
<keyword evidence="2" id="KW-1185">Reference proteome</keyword>
<evidence type="ECO:0000313" key="1">
    <source>
        <dbReference type="EMBL" id="QNS05669.1"/>
    </source>
</evidence>
<name>A0A7H1BAB4_9ACTN</name>
<proteinExistence type="predicted"/>
<dbReference type="EMBL" id="CP061281">
    <property type="protein sequence ID" value="QNS05669.1"/>
    <property type="molecule type" value="Genomic_DNA"/>
</dbReference>
<sequence length="118" mass="12827">MEVVVSIKGGQGDELGLLERALKQQLAPQGIRVVRTVSPAPQGALGATDVLQFLGENVALPVLVQEVSAYVKQRFWPARGRQVECELIRTDLPDGTRRTQLIVKGEPKDAAATLKELQ</sequence>
<gene>
    <name evidence="1" type="ORF">IAG42_20120</name>
</gene>
<dbReference type="RefSeq" id="WP_188338359.1">
    <property type="nucleotide sequence ID" value="NZ_CP061281.1"/>
</dbReference>
<reference evidence="1 2" key="1">
    <citation type="submission" date="2020-09" db="EMBL/GenBank/DDBJ databases">
        <title>A novel species.</title>
        <authorList>
            <person name="Gao J."/>
        </authorList>
    </citation>
    <scope>NUCLEOTIDE SEQUENCE [LARGE SCALE GENOMIC DNA]</scope>
    <source>
        <strain evidence="1 2">CRXT-Y-14</strain>
    </source>
</reference>
<organism evidence="1 2">
    <name type="scientific">Streptomyces xanthii</name>
    <dbReference type="NCBI Taxonomy" id="2768069"/>
    <lineage>
        <taxon>Bacteria</taxon>
        <taxon>Bacillati</taxon>
        <taxon>Actinomycetota</taxon>
        <taxon>Actinomycetes</taxon>
        <taxon>Kitasatosporales</taxon>
        <taxon>Streptomycetaceae</taxon>
        <taxon>Streptomyces</taxon>
    </lineage>
</organism>
<dbReference type="Pfam" id="PF19953">
    <property type="entry name" value="EACC1"/>
    <property type="match status" value="1"/>
</dbReference>
<protein>
    <submittedName>
        <fullName evidence="1">Uncharacterized protein</fullName>
    </submittedName>
</protein>
<accession>A0A7H1BAB4</accession>